<evidence type="ECO:0000313" key="4">
    <source>
        <dbReference type="Proteomes" id="UP000539111"/>
    </source>
</evidence>
<sequence length="181" mass="21100">MTGYDLRGRFESSVGHVWHAPDSQIYPELRKMESAGLLISSSVARGERGQKRWYRITDDGAAEFRRWMNEPPDYRRVRDPAHLKASYLEWAEPDSAREFFRAHIDHFTGELQQWREQARQIENNESDMLNSRLAVTPVSRRRRTIAFKQHTYAGLIARAEQEIGWARRGLELIDDLDGAEG</sequence>
<keyword evidence="4" id="KW-1185">Reference proteome</keyword>
<reference evidence="3 4" key="1">
    <citation type="submission" date="2020-07" db="EMBL/GenBank/DDBJ databases">
        <title>Sequencing the genomes of 1000 actinobacteria strains.</title>
        <authorList>
            <person name="Klenk H.-P."/>
        </authorList>
    </citation>
    <scope>NUCLEOTIDE SEQUENCE [LARGE SCALE GENOMIC DNA]</scope>
    <source>
        <strain evidence="3 4">DSM 26341</strain>
    </source>
</reference>
<dbReference type="SUPFAM" id="SSF46785">
    <property type="entry name" value="Winged helix' DNA-binding domain"/>
    <property type="match status" value="1"/>
</dbReference>
<proteinExistence type="predicted"/>
<feature type="coiled-coil region" evidence="1">
    <location>
        <begin position="104"/>
        <end position="131"/>
    </location>
</feature>
<accession>A0A7Z0IIP3</accession>
<dbReference type="InterPro" id="IPR036388">
    <property type="entry name" value="WH-like_DNA-bd_sf"/>
</dbReference>
<comment type="caution">
    <text evidence="3">The sequence shown here is derived from an EMBL/GenBank/DDBJ whole genome shotgun (WGS) entry which is preliminary data.</text>
</comment>
<dbReference type="Pfam" id="PF03551">
    <property type="entry name" value="PadR"/>
    <property type="match status" value="1"/>
</dbReference>
<dbReference type="GO" id="GO:0003677">
    <property type="term" value="F:DNA binding"/>
    <property type="evidence" value="ECO:0007669"/>
    <property type="project" value="UniProtKB-KW"/>
</dbReference>
<dbReference type="InterPro" id="IPR005149">
    <property type="entry name" value="Tscrpt_reg_PadR_N"/>
</dbReference>
<protein>
    <submittedName>
        <fullName evidence="3">DNA-binding PadR family transcriptional regulator</fullName>
    </submittedName>
</protein>
<feature type="domain" description="Transcription regulator PadR N-terminal" evidence="2">
    <location>
        <begin position="1"/>
        <end position="65"/>
    </location>
</feature>
<evidence type="ECO:0000256" key="1">
    <source>
        <dbReference type="SAM" id="Coils"/>
    </source>
</evidence>
<dbReference type="Gene3D" id="1.10.10.10">
    <property type="entry name" value="Winged helix-like DNA-binding domain superfamily/Winged helix DNA-binding domain"/>
    <property type="match status" value="1"/>
</dbReference>
<dbReference type="EMBL" id="JACBZP010000001">
    <property type="protein sequence ID" value="NYI68705.1"/>
    <property type="molecule type" value="Genomic_DNA"/>
</dbReference>
<dbReference type="AlphaFoldDB" id="A0A7Z0IIP3"/>
<dbReference type="PANTHER" id="PTHR43252">
    <property type="entry name" value="TRANSCRIPTIONAL REGULATOR YQJI"/>
    <property type="match status" value="1"/>
</dbReference>
<evidence type="ECO:0000259" key="2">
    <source>
        <dbReference type="Pfam" id="PF03551"/>
    </source>
</evidence>
<dbReference type="InterPro" id="IPR036390">
    <property type="entry name" value="WH_DNA-bd_sf"/>
</dbReference>
<organism evidence="3 4">
    <name type="scientific">Spelaeicoccus albus</name>
    <dbReference type="NCBI Taxonomy" id="1280376"/>
    <lineage>
        <taxon>Bacteria</taxon>
        <taxon>Bacillati</taxon>
        <taxon>Actinomycetota</taxon>
        <taxon>Actinomycetes</taxon>
        <taxon>Micrococcales</taxon>
        <taxon>Brevibacteriaceae</taxon>
        <taxon>Spelaeicoccus</taxon>
    </lineage>
</organism>
<dbReference type="PANTHER" id="PTHR43252:SF4">
    <property type="entry name" value="TRANSCRIPTIONAL REGULATORY PROTEIN"/>
    <property type="match status" value="1"/>
</dbReference>
<dbReference type="Proteomes" id="UP000539111">
    <property type="component" value="Unassembled WGS sequence"/>
</dbReference>
<evidence type="ECO:0000313" key="3">
    <source>
        <dbReference type="EMBL" id="NYI68705.1"/>
    </source>
</evidence>
<name>A0A7Z0IIP3_9MICO</name>
<gene>
    <name evidence="3" type="ORF">BJY26_003011</name>
</gene>
<keyword evidence="3" id="KW-0238">DNA-binding</keyword>
<keyword evidence="1" id="KW-0175">Coiled coil</keyword>